<dbReference type="Proteomes" id="UP000054144">
    <property type="component" value="Unassembled WGS sequence"/>
</dbReference>
<reference evidence="1 2" key="1">
    <citation type="journal article" date="2015" name="Fungal Genet. Biol.">
        <title>Evolution of novel wood decay mechanisms in Agaricales revealed by the genome sequences of Fistulina hepatica and Cylindrobasidium torrendii.</title>
        <authorList>
            <person name="Floudas D."/>
            <person name="Held B.W."/>
            <person name="Riley R."/>
            <person name="Nagy L.G."/>
            <person name="Koehler G."/>
            <person name="Ransdell A.S."/>
            <person name="Younus H."/>
            <person name="Chow J."/>
            <person name="Chiniquy J."/>
            <person name="Lipzen A."/>
            <person name="Tritt A."/>
            <person name="Sun H."/>
            <person name="Haridas S."/>
            <person name="LaButti K."/>
            <person name="Ohm R.A."/>
            <person name="Kues U."/>
            <person name="Blanchette R.A."/>
            <person name="Grigoriev I.V."/>
            <person name="Minto R.E."/>
            <person name="Hibbett D.S."/>
        </authorList>
    </citation>
    <scope>NUCLEOTIDE SEQUENCE [LARGE SCALE GENOMIC DNA]</scope>
    <source>
        <strain evidence="1 2">ATCC 64428</strain>
    </source>
</reference>
<keyword evidence="2" id="KW-1185">Reference proteome</keyword>
<dbReference type="AlphaFoldDB" id="A0A0D7ANH8"/>
<sequence>MSFFHLPLFPATEAQVLKSLKRQHPQWGKGLTLEQHSWKRERLSELDTAQDGESMVWVLAPRDDPQTIDFMCARARHIGGKPLVARSTDEKPKEAVAYGVASVFTPSSKHNKEDADRFLSSTIWDCMSTEWTIPQNVVASNDTVWTLPGERDLEDVWHKDSLLIRKDVFAYAEMTPSKAVFSYLPDDGVAEFLYARYKLMRPDTTVVSWGIKKDASGASLTFATWTADLVESSGNSSENMLVTRIQTSEEDFDPALLAHLLLFARHHSMERVGG</sequence>
<dbReference type="EMBL" id="KN881629">
    <property type="protein sequence ID" value="KIY52866.1"/>
    <property type="molecule type" value="Genomic_DNA"/>
</dbReference>
<dbReference type="PANTHER" id="PTHR34815">
    <property type="entry name" value="LYSINE ACETYLTRANSFERASE"/>
    <property type="match status" value="1"/>
</dbReference>
<gene>
    <name evidence="1" type="ORF">FISHEDRAFT_55527</name>
</gene>
<name>A0A0D7ANH8_9AGAR</name>
<dbReference type="InterPro" id="IPR053013">
    <property type="entry name" value="LAT"/>
</dbReference>
<accession>A0A0D7ANH8</accession>
<proteinExistence type="predicted"/>
<evidence type="ECO:0000313" key="1">
    <source>
        <dbReference type="EMBL" id="KIY52866.1"/>
    </source>
</evidence>
<dbReference type="PANTHER" id="PTHR34815:SF2">
    <property type="entry name" value="N-ACETYLTRANSFERASE DOMAIN-CONTAINING PROTEIN"/>
    <property type="match status" value="1"/>
</dbReference>
<dbReference type="OrthoDB" id="2020070at2759"/>
<evidence type="ECO:0000313" key="2">
    <source>
        <dbReference type="Proteomes" id="UP000054144"/>
    </source>
</evidence>
<organism evidence="1 2">
    <name type="scientific">Fistulina hepatica ATCC 64428</name>
    <dbReference type="NCBI Taxonomy" id="1128425"/>
    <lineage>
        <taxon>Eukaryota</taxon>
        <taxon>Fungi</taxon>
        <taxon>Dikarya</taxon>
        <taxon>Basidiomycota</taxon>
        <taxon>Agaricomycotina</taxon>
        <taxon>Agaricomycetes</taxon>
        <taxon>Agaricomycetidae</taxon>
        <taxon>Agaricales</taxon>
        <taxon>Fistulinaceae</taxon>
        <taxon>Fistulina</taxon>
    </lineage>
</organism>
<protein>
    <submittedName>
        <fullName evidence="1">Uncharacterized protein</fullName>
    </submittedName>
</protein>